<protein>
    <submittedName>
        <fullName evidence="2">Uncharacterized protein</fullName>
    </submittedName>
</protein>
<evidence type="ECO:0000256" key="1">
    <source>
        <dbReference type="SAM" id="Phobius"/>
    </source>
</evidence>
<keyword evidence="3" id="KW-1185">Reference proteome</keyword>
<dbReference type="AlphaFoldDB" id="A0AAW1ME11"/>
<gene>
    <name evidence="2" type="ORF">QE152_g7916</name>
</gene>
<accession>A0AAW1ME11</accession>
<reference evidence="2 3" key="1">
    <citation type="journal article" date="2024" name="BMC Genomics">
        <title>De novo assembly and annotation of Popillia japonica's genome with initial clues to its potential as an invasive pest.</title>
        <authorList>
            <person name="Cucini C."/>
            <person name="Boschi S."/>
            <person name="Funari R."/>
            <person name="Cardaioli E."/>
            <person name="Iannotti N."/>
            <person name="Marturano G."/>
            <person name="Paoli F."/>
            <person name="Bruttini M."/>
            <person name="Carapelli A."/>
            <person name="Frati F."/>
            <person name="Nardi F."/>
        </authorList>
    </citation>
    <scope>NUCLEOTIDE SEQUENCE [LARGE SCALE GENOMIC DNA]</scope>
    <source>
        <strain evidence="2">DMR45628</strain>
    </source>
</reference>
<proteinExistence type="predicted"/>
<sequence>MYILLVGVRIEDTGDIFLGIAPSLSLHRQQVRPQSKLSSYFTPNCAGKRCKHEAPTSGQRWQSKLSSYFTPNCAGKRCKHEAPTSGQRWFGGDGPTSHVINGLRDYGLPSPPLLFLVHLTAVLCCTVLGVRDYGLPSPPLLFLVHLTAVLCCTVLGVSKQRMANSLIRLPVLNCR</sequence>
<organism evidence="2 3">
    <name type="scientific">Popillia japonica</name>
    <name type="common">Japanese beetle</name>
    <dbReference type="NCBI Taxonomy" id="7064"/>
    <lineage>
        <taxon>Eukaryota</taxon>
        <taxon>Metazoa</taxon>
        <taxon>Ecdysozoa</taxon>
        <taxon>Arthropoda</taxon>
        <taxon>Hexapoda</taxon>
        <taxon>Insecta</taxon>
        <taxon>Pterygota</taxon>
        <taxon>Neoptera</taxon>
        <taxon>Endopterygota</taxon>
        <taxon>Coleoptera</taxon>
        <taxon>Polyphaga</taxon>
        <taxon>Scarabaeiformia</taxon>
        <taxon>Scarabaeidae</taxon>
        <taxon>Rutelinae</taxon>
        <taxon>Popillia</taxon>
    </lineage>
</organism>
<name>A0AAW1ME11_POPJA</name>
<evidence type="ECO:0000313" key="2">
    <source>
        <dbReference type="EMBL" id="KAK9744252.1"/>
    </source>
</evidence>
<keyword evidence="1" id="KW-0812">Transmembrane</keyword>
<comment type="caution">
    <text evidence="2">The sequence shown here is derived from an EMBL/GenBank/DDBJ whole genome shotgun (WGS) entry which is preliminary data.</text>
</comment>
<dbReference type="EMBL" id="JASPKY010000060">
    <property type="protein sequence ID" value="KAK9744252.1"/>
    <property type="molecule type" value="Genomic_DNA"/>
</dbReference>
<evidence type="ECO:0000313" key="3">
    <source>
        <dbReference type="Proteomes" id="UP001458880"/>
    </source>
</evidence>
<keyword evidence="1" id="KW-0472">Membrane</keyword>
<dbReference type="Proteomes" id="UP001458880">
    <property type="component" value="Unassembled WGS sequence"/>
</dbReference>
<feature type="transmembrane region" description="Helical" evidence="1">
    <location>
        <begin position="113"/>
        <end position="134"/>
    </location>
</feature>
<keyword evidence="1" id="KW-1133">Transmembrane helix</keyword>
<feature type="transmembrane region" description="Helical" evidence="1">
    <location>
        <begin position="140"/>
        <end position="158"/>
    </location>
</feature>